<gene>
    <name evidence="3" type="ORF">ACEWY4_008901</name>
</gene>
<evidence type="ECO:0000313" key="3">
    <source>
        <dbReference type="EMBL" id="KAL2094182.1"/>
    </source>
</evidence>
<organism evidence="3 4">
    <name type="scientific">Coilia grayii</name>
    <name type="common">Gray's grenadier anchovy</name>
    <dbReference type="NCBI Taxonomy" id="363190"/>
    <lineage>
        <taxon>Eukaryota</taxon>
        <taxon>Metazoa</taxon>
        <taxon>Chordata</taxon>
        <taxon>Craniata</taxon>
        <taxon>Vertebrata</taxon>
        <taxon>Euteleostomi</taxon>
        <taxon>Actinopterygii</taxon>
        <taxon>Neopterygii</taxon>
        <taxon>Teleostei</taxon>
        <taxon>Clupei</taxon>
        <taxon>Clupeiformes</taxon>
        <taxon>Clupeoidei</taxon>
        <taxon>Engraulidae</taxon>
        <taxon>Coilinae</taxon>
        <taxon>Coilia</taxon>
    </lineage>
</organism>
<feature type="region of interest" description="Disordered" evidence="1">
    <location>
        <begin position="94"/>
        <end position="113"/>
    </location>
</feature>
<dbReference type="PANTHER" id="PTHR23098:SF3">
    <property type="entry name" value="MYB-RELATED TRANSCRIPTION FACTOR, PARTNER OF PROFILIN"/>
    <property type="match status" value="1"/>
</dbReference>
<name>A0ABD1K4Z0_9TELE</name>
<protein>
    <recommendedName>
        <fullName evidence="2">Myb/SANT-like DNA-binding domain-containing protein</fullName>
    </recommendedName>
</protein>
<feature type="domain" description="Myb/SANT-like DNA-binding" evidence="2">
    <location>
        <begin position="18"/>
        <end position="93"/>
    </location>
</feature>
<sequence>MTSSTSPDFFKDGTPKKRKARFSFTEVHILLDEVRKHRRIVVGKFNRGVPSALKKRTWAEITARINEIAECEREVSEVIRKWSDLKFDIKRKVRGSQAGSPGNQLQRQSPVDNIIRDILDLNSKQGRRQPSDGHRSNGSRRSDRKVAAISSGEEEDEVGEEDEDGDTVACAGSLHSSPEDGDRPARARGTGGQESSDATLPLLQSFKQEDAEHDAMFDSSGETSFEMSFEMPAIEDADLHDERPSSSSRLPTSATSAGNGSTNTTATSRTEATLASSVRLPSSSFPSLPAPSVRAAERGGSVGAAGTDVGGLAALSVQEQHMGNALLETVSRSLELLAESLQTLAETQQEFMRESLRLQTDTVQVLRDFASSAMTLMQDKLNGRPTH</sequence>
<feature type="compositionally biased region" description="Low complexity" evidence="1">
    <location>
        <begin position="245"/>
        <end position="292"/>
    </location>
</feature>
<evidence type="ECO:0000256" key="1">
    <source>
        <dbReference type="SAM" id="MobiDB-lite"/>
    </source>
</evidence>
<proteinExistence type="predicted"/>
<dbReference type="EMBL" id="JBHFQA010000008">
    <property type="protein sequence ID" value="KAL2094182.1"/>
    <property type="molecule type" value="Genomic_DNA"/>
</dbReference>
<feature type="compositionally biased region" description="Acidic residues" evidence="1">
    <location>
        <begin position="152"/>
        <end position="166"/>
    </location>
</feature>
<dbReference type="InterPro" id="IPR028002">
    <property type="entry name" value="Myb_DNA-bind_5"/>
</dbReference>
<dbReference type="Pfam" id="PF13873">
    <property type="entry name" value="Myb_DNA-bind_5"/>
    <property type="match status" value="1"/>
</dbReference>
<reference evidence="3 4" key="1">
    <citation type="submission" date="2024-09" db="EMBL/GenBank/DDBJ databases">
        <title>A chromosome-level genome assembly of Gray's grenadier anchovy, Coilia grayii.</title>
        <authorList>
            <person name="Fu Z."/>
        </authorList>
    </citation>
    <scope>NUCLEOTIDE SEQUENCE [LARGE SCALE GENOMIC DNA]</scope>
    <source>
        <strain evidence="3">G4</strain>
        <tissue evidence="3">Muscle</tissue>
    </source>
</reference>
<dbReference type="PANTHER" id="PTHR23098">
    <property type="entry name" value="AGAP001331-PA-RELATED"/>
    <property type="match status" value="1"/>
</dbReference>
<keyword evidence="4" id="KW-1185">Reference proteome</keyword>
<feature type="compositionally biased region" description="Polar residues" evidence="1">
    <location>
        <begin position="97"/>
        <end position="111"/>
    </location>
</feature>
<dbReference type="AlphaFoldDB" id="A0ABD1K4Z0"/>
<evidence type="ECO:0000313" key="4">
    <source>
        <dbReference type="Proteomes" id="UP001591681"/>
    </source>
</evidence>
<dbReference type="Proteomes" id="UP001591681">
    <property type="component" value="Unassembled WGS sequence"/>
</dbReference>
<evidence type="ECO:0000259" key="2">
    <source>
        <dbReference type="Pfam" id="PF13873"/>
    </source>
</evidence>
<feature type="region of interest" description="Disordered" evidence="1">
    <location>
        <begin position="239"/>
        <end position="292"/>
    </location>
</feature>
<feature type="compositionally biased region" description="Basic and acidic residues" evidence="1">
    <location>
        <begin position="129"/>
        <end position="146"/>
    </location>
</feature>
<accession>A0ABD1K4Z0</accession>
<feature type="region of interest" description="Disordered" evidence="1">
    <location>
        <begin position="121"/>
        <end position="199"/>
    </location>
</feature>
<comment type="caution">
    <text evidence="3">The sequence shown here is derived from an EMBL/GenBank/DDBJ whole genome shotgun (WGS) entry which is preliminary data.</text>
</comment>